<reference evidence="3" key="2">
    <citation type="journal article" date="2023" name="IMA Fungus">
        <title>Comparative genomic study of the Penicillium genus elucidates a diverse pangenome and 15 lateral gene transfer events.</title>
        <authorList>
            <person name="Petersen C."/>
            <person name="Sorensen T."/>
            <person name="Nielsen M.R."/>
            <person name="Sondergaard T.E."/>
            <person name="Sorensen J.L."/>
            <person name="Fitzpatrick D.A."/>
            <person name="Frisvad J.C."/>
            <person name="Nielsen K.L."/>
        </authorList>
    </citation>
    <scope>NUCLEOTIDE SEQUENCE</scope>
    <source>
        <strain evidence="3">IBT 16125</strain>
    </source>
</reference>
<dbReference type="RefSeq" id="XP_056769527.1">
    <property type="nucleotide sequence ID" value="XM_056905420.1"/>
</dbReference>
<accession>A0AAD6CC31</accession>
<gene>
    <name evidence="3" type="ORF">N7458_002037</name>
</gene>
<protein>
    <submittedName>
        <fullName evidence="3">Uncharacterized protein</fullName>
    </submittedName>
</protein>
<evidence type="ECO:0000313" key="4">
    <source>
        <dbReference type="Proteomes" id="UP001213681"/>
    </source>
</evidence>
<name>A0AAD6CC31_9EURO</name>
<keyword evidence="2" id="KW-0472">Membrane</keyword>
<dbReference type="AlphaFoldDB" id="A0AAD6CC31"/>
<feature type="compositionally biased region" description="Polar residues" evidence="1">
    <location>
        <begin position="63"/>
        <end position="85"/>
    </location>
</feature>
<evidence type="ECO:0000313" key="3">
    <source>
        <dbReference type="EMBL" id="KAJ5460485.1"/>
    </source>
</evidence>
<keyword evidence="2" id="KW-0812">Transmembrane</keyword>
<sequence>MSRNFFPVIMAIGVGVFTGNYLLLSLLPSMVLRPLVLTSNFSAGYYTFQPTFQQMAIQKERTPQQPQSTGQAQKGTNAPSATTDSSKPEGQGSK</sequence>
<organism evidence="3 4">
    <name type="scientific">Penicillium daleae</name>
    <dbReference type="NCBI Taxonomy" id="63821"/>
    <lineage>
        <taxon>Eukaryota</taxon>
        <taxon>Fungi</taxon>
        <taxon>Dikarya</taxon>
        <taxon>Ascomycota</taxon>
        <taxon>Pezizomycotina</taxon>
        <taxon>Eurotiomycetes</taxon>
        <taxon>Eurotiomycetidae</taxon>
        <taxon>Eurotiales</taxon>
        <taxon>Aspergillaceae</taxon>
        <taxon>Penicillium</taxon>
    </lineage>
</organism>
<reference evidence="3" key="1">
    <citation type="submission" date="2022-12" db="EMBL/GenBank/DDBJ databases">
        <authorList>
            <person name="Petersen C."/>
        </authorList>
    </citation>
    <scope>NUCLEOTIDE SEQUENCE</scope>
    <source>
        <strain evidence="3">IBT 16125</strain>
    </source>
</reference>
<feature type="transmembrane region" description="Helical" evidence="2">
    <location>
        <begin position="6"/>
        <end position="27"/>
    </location>
</feature>
<dbReference type="EMBL" id="JAPVEA010000002">
    <property type="protein sequence ID" value="KAJ5460485.1"/>
    <property type="molecule type" value="Genomic_DNA"/>
</dbReference>
<keyword evidence="2" id="KW-1133">Transmembrane helix</keyword>
<keyword evidence="4" id="KW-1185">Reference proteome</keyword>
<evidence type="ECO:0000256" key="1">
    <source>
        <dbReference type="SAM" id="MobiDB-lite"/>
    </source>
</evidence>
<dbReference type="GeneID" id="81595663"/>
<dbReference type="Proteomes" id="UP001213681">
    <property type="component" value="Unassembled WGS sequence"/>
</dbReference>
<proteinExistence type="predicted"/>
<evidence type="ECO:0000256" key="2">
    <source>
        <dbReference type="SAM" id="Phobius"/>
    </source>
</evidence>
<feature type="region of interest" description="Disordered" evidence="1">
    <location>
        <begin position="58"/>
        <end position="94"/>
    </location>
</feature>
<comment type="caution">
    <text evidence="3">The sequence shown here is derived from an EMBL/GenBank/DDBJ whole genome shotgun (WGS) entry which is preliminary data.</text>
</comment>